<dbReference type="OrthoDB" id="5122891at2759"/>
<name>A0A9P7RLX0_9AGAR</name>
<dbReference type="Proteomes" id="UP001049176">
    <property type="component" value="Chromosome 11"/>
</dbReference>
<comment type="caution">
    <text evidence="3">The sequence shown here is derived from an EMBL/GenBank/DDBJ whole genome shotgun (WGS) entry which is preliminary data.</text>
</comment>
<dbReference type="KEGG" id="more:E1B28_003472"/>
<accession>A0A9P7RLX0</accession>
<sequence length="424" mass="48322">MGIHRTKFGREIAKNEHGRQQSRHDRADTNDEPNLIFSCSITELSGKCLDITPYASPCRFRMLSCLSLEHENRLDVFEFDQLPSGEYCAVSYVWRGVPVPDYVDSGTFTVRGAEDGDPTSLDVLRDIVWVAGEEGKKYLWLDRIGIVQSDKSDKAWQIIQMFNIYKESTCIIVPGGLGRLAFSNDDTTWMDRAWTLQEALAPKRDDAIVLYSQNPSLQFETHVASLSFIDTREKPLRSGRTSVLAAYMTLDDVLTVAKYSIHRPFGFNQAHAQPLIGARITGVGQRQAIWQCALMRTSSRPVDMIFSVMHFFGILLNPKEFEDDDRLGVTVRFAQGSWKTHERVYWTTRTIGYARCILWRRLNKCPHFPMFATRSKSVSVVQRLSFGVPLEVLENDWMGDFPVCSGGMRYFVDATYAAMKMLTE</sequence>
<proteinExistence type="predicted"/>
<dbReference type="EMBL" id="CM032191">
    <property type="protein sequence ID" value="KAG7085944.1"/>
    <property type="molecule type" value="Genomic_DNA"/>
</dbReference>
<evidence type="ECO:0000313" key="3">
    <source>
        <dbReference type="EMBL" id="KAG7085944.1"/>
    </source>
</evidence>
<dbReference type="InterPro" id="IPR010730">
    <property type="entry name" value="HET"/>
</dbReference>
<dbReference type="Pfam" id="PF06985">
    <property type="entry name" value="HET"/>
    <property type="match status" value="1"/>
</dbReference>
<dbReference type="AlphaFoldDB" id="A0A9P7RLX0"/>
<evidence type="ECO:0000313" key="4">
    <source>
        <dbReference type="Proteomes" id="UP001049176"/>
    </source>
</evidence>
<feature type="region of interest" description="Disordered" evidence="1">
    <location>
        <begin position="1"/>
        <end position="29"/>
    </location>
</feature>
<feature type="compositionally biased region" description="Basic and acidic residues" evidence="1">
    <location>
        <begin position="8"/>
        <end position="29"/>
    </location>
</feature>
<dbReference type="GeneID" id="66072548"/>
<protein>
    <recommendedName>
        <fullName evidence="2">Heterokaryon incompatibility domain-containing protein</fullName>
    </recommendedName>
</protein>
<evidence type="ECO:0000259" key="2">
    <source>
        <dbReference type="Pfam" id="PF06985"/>
    </source>
</evidence>
<dbReference type="PANTHER" id="PTHR33112">
    <property type="entry name" value="DOMAIN PROTEIN, PUTATIVE-RELATED"/>
    <property type="match status" value="1"/>
</dbReference>
<gene>
    <name evidence="3" type="ORF">E1B28_003472</name>
</gene>
<keyword evidence="4" id="KW-1185">Reference proteome</keyword>
<dbReference type="PANTHER" id="PTHR33112:SF16">
    <property type="entry name" value="HETEROKARYON INCOMPATIBILITY DOMAIN-CONTAINING PROTEIN"/>
    <property type="match status" value="1"/>
</dbReference>
<feature type="domain" description="Heterokaryon incompatibility" evidence="2">
    <location>
        <begin position="87"/>
        <end position="173"/>
    </location>
</feature>
<evidence type="ECO:0000256" key="1">
    <source>
        <dbReference type="SAM" id="MobiDB-lite"/>
    </source>
</evidence>
<organism evidence="3 4">
    <name type="scientific">Marasmius oreades</name>
    <name type="common">fairy-ring Marasmius</name>
    <dbReference type="NCBI Taxonomy" id="181124"/>
    <lineage>
        <taxon>Eukaryota</taxon>
        <taxon>Fungi</taxon>
        <taxon>Dikarya</taxon>
        <taxon>Basidiomycota</taxon>
        <taxon>Agaricomycotina</taxon>
        <taxon>Agaricomycetes</taxon>
        <taxon>Agaricomycetidae</taxon>
        <taxon>Agaricales</taxon>
        <taxon>Marasmiineae</taxon>
        <taxon>Marasmiaceae</taxon>
        <taxon>Marasmius</taxon>
    </lineage>
</organism>
<dbReference type="RefSeq" id="XP_043002415.1">
    <property type="nucleotide sequence ID" value="XM_043160458.1"/>
</dbReference>
<reference evidence="3" key="1">
    <citation type="journal article" date="2021" name="Genome Biol. Evol.">
        <title>The assembled and annotated genome of the fairy-ring fungus Marasmius oreades.</title>
        <authorList>
            <person name="Hiltunen M."/>
            <person name="Ament-Velasquez S.L."/>
            <person name="Johannesson H."/>
        </authorList>
    </citation>
    <scope>NUCLEOTIDE SEQUENCE</scope>
    <source>
        <strain evidence="3">03SP1</strain>
    </source>
</reference>